<evidence type="ECO:0000256" key="7">
    <source>
        <dbReference type="ARBA" id="ARBA00022833"/>
    </source>
</evidence>
<accession>A0AAN8EGW0</accession>
<dbReference type="SMART" id="SM00184">
    <property type="entry name" value="RING"/>
    <property type="match status" value="1"/>
</dbReference>
<dbReference type="GO" id="GO:0061630">
    <property type="term" value="F:ubiquitin protein ligase activity"/>
    <property type="evidence" value="ECO:0007669"/>
    <property type="project" value="UniProtKB-EC"/>
</dbReference>
<evidence type="ECO:0000256" key="2">
    <source>
        <dbReference type="ARBA" id="ARBA00012483"/>
    </source>
</evidence>
<keyword evidence="6" id="KW-0833">Ubl conjugation pathway</keyword>
<evidence type="ECO:0000256" key="1">
    <source>
        <dbReference type="ARBA" id="ARBA00000900"/>
    </source>
</evidence>
<dbReference type="SUPFAM" id="SSF57850">
    <property type="entry name" value="RING/U-box"/>
    <property type="match status" value="1"/>
</dbReference>
<dbReference type="GO" id="GO:0005634">
    <property type="term" value="C:nucleus"/>
    <property type="evidence" value="ECO:0007669"/>
    <property type="project" value="TreeGrafter"/>
</dbReference>
<name>A0AAN8EGW0_9EURO</name>
<evidence type="ECO:0000256" key="3">
    <source>
        <dbReference type="ARBA" id="ARBA00022679"/>
    </source>
</evidence>
<keyword evidence="3" id="KW-0808">Transferase</keyword>
<keyword evidence="5 8" id="KW-0863">Zinc-finger</keyword>
<evidence type="ECO:0000256" key="5">
    <source>
        <dbReference type="ARBA" id="ARBA00022771"/>
    </source>
</evidence>
<feature type="compositionally biased region" description="Basic and acidic residues" evidence="9">
    <location>
        <begin position="355"/>
        <end position="364"/>
    </location>
</feature>
<keyword evidence="4" id="KW-0479">Metal-binding</keyword>
<feature type="compositionally biased region" description="Polar residues" evidence="9">
    <location>
        <begin position="367"/>
        <end position="384"/>
    </location>
</feature>
<sequence length="448" mass="48766">MSNRVEGERVFCYQCENEWDRAHGGLQCPRCESEFVEILSPGGRPDVDDPPEVAPESHMDVDDDRPFPSLHDHNPWGSPAPDPDEGDIRGIHFNTGGGGHGTFSFTRTYTTGFGGPRQPNWNTGANDPVADDVMRNFQGMVNNILGGGGRVGGSGFGGTININGRTTHFGAGSRDAAFPGPTGPAGPPEYGPLNDTDDDVDADLTASLLSMLFPSNGPRGGGQGPTGGPFGMLSMLLDPRNAQSGDAVFSQEAFDRVMSQLMEQNRQNGAPPASEELINQLPKKKLDKSMTGDDGKAECSICMDNVELDTEVTVLPCNHWFHFECIESWLKEHDTCPHCRKPITPPDQRNQQQRSGERRSDRRSSSVATPFTQMPQEGSRQNPHTIPDSPSDIRTAREQYYGRQRTEQGRERPSSERRPSRRSTGTRDDGGGGGGGVSGWIRSHMPFS</sequence>
<comment type="catalytic activity">
    <reaction evidence="1">
        <text>S-ubiquitinyl-[E2 ubiquitin-conjugating enzyme]-L-cysteine + [acceptor protein]-L-lysine = [E2 ubiquitin-conjugating enzyme]-L-cysteine + N(6)-ubiquitinyl-[acceptor protein]-L-lysine.</text>
        <dbReference type="EC" id="2.3.2.27"/>
    </reaction>
</comment>
<evidence type="ECO:0000259" key="10">
    <source>
        <dbReference type="PROSITE" id="PS50089"/>
    </source>
</evidence>
<dbReference type="GO" id="GO:0006511">
    <property type="term" value="P:ubiquitin-dependent protein catabolic process"/>
    <property type="evidence" value="ECO:0007669"/>
    <property type="project" value="TreeGrafter"/>
</dbReference>
<evidence type="ECO:0000256" key="9">
    <source>
        <dbReference type="SAM" id="MobiDB-lite"/>
    </source>
</evidence>
<feature type="compositionally biased region" description="Basic and acidic residues" evidence="9">
    <location>
        <begin position="404"/>
        <end position="418"/>
    </location>
</feature>
<dbReference type="EC" id="2.3.2.27" evidence="2"/>
<dbReference type="InterPro" id="IPR051834">
    <property type="entry name" value="RING_finger_E3_ligase"/>
</dbReference>
<evidence type="ECO:0000256" key="8">
    <source>
        <dbReference type="PROSITE-ProRule" id="PRU00175"/>
    </source>
</evidence>
<dbReference type="GO" id="GO:0008270">
    <property type="term" value="F:zinc ion binding"/>
    <property type="evidence" value="ECO:0007669"/>
    <property type="project" value="UniProtKB-KW"/>
</dbReference>
<feature type="region of interest" description="Disordered" evidence="9">
    <location>
        <begin position="264"/>
        <end position="293"/>
    </location>
</feature>
<dbReference type="PANTHER" id="PTHR45931">
    <property type="entry name" value="SI:CH211-59O9.10"/>
    <property type="match status" value="1"/>
</dbReference>
<dbReference type="GO" id="GO:0016567">
    <property type="term" value="P:protein ubiquitination"/>
    <property type="evidence" value="ECO:0007669"/>
    <property type="project" value="UniProtKB-ARBA"/>
</dbReference>
<dbReference type="InterPro" id="IPR001841">
    <property type="entry name" value="Znf_RING"/>
</dbReference>
<evidence type="ECO:0000256" key="6">
    <source>
        <dbReference type="ARBA" id="ARBA00022786"/>
    </source>
</evidence>
<dbReference type="AlphaFoldDB" id="A0AAN8EGW0"/>
<comment type="caution">
    <text evidence="11">The sequence shown here is derived from an EMBL/GenBank/DDBJ whole genome shotgun (WGS) entry which is preliminary data.</text>
</comment>
<gene>
    <name evidence="11" type="ORF">OHC33_008475</name>
</gene>
<keyword evidence="12" id="KW-1185">Reference proteome</keyword>
<evidence type="ECO:0000256" key="4">
    <source>
        <dbReference type="ARBA" id="ARBA00022723"/>
    </source>
</evidence>
<feature type="domain" description="RING-type" evidence="10">
    <location>
        <begin position="299"/>
        <end position="340"/>
    </location>
</feature>
<dbReference type="FunFam" id="3.30.40.10:FF:000127">
    <property type="entry name" value="E3 ubiquitin-protein ligase RNF181"/>
    <property type="match status" value="1"/>
</dbReference>
<protein>
    <recommendedName>
        <fullName evidence="2">RING-type E3 ubiquitin transferase</fullName>
        <ecNumber evidence="2">2.3.2.27</ecNumber>
    </recommendedName>
</protein>
<reference evidence="11 12" key="1">
    <citation type="submission" date="2022-12" db="EMBL/GenBank/DDBJ databases">
        <title>Genomic features and morphological characterization of a novel Knufia sp. strain isolated from spacecraft assembly facility.</title>
        <authorList>
            <person name="Teixeira M."/>
            <person name="Chander A.M."/>
            <person name="Stajich J.E."/>
            <person name="Venkateswaran K."/>
        </authorList>
    </citation>
    <scope>NUCLEOTIDE SEQUENCE [LARGE SCALE GENOMIC DNA]</scope>
    <source>
        <strain evidence="11 12">FJI-L2-BK-P2</strain>
    </source>
</reference>
<feature type="compositionally biased region" description="Basic and acidic residues" evidence="9">
    <location>
        <begin position="55"/>
        <end position="74"/>
    </location>
</feature>
<feature type="region of interest" description="Disordered" evidence="9">
    <location>
        <begin position="341"/>
        <end position="448"/>
    </location>
</feature>
<dbReference type="Proteomes" id="UP001316803">
    <property type="component" value="Unassembled WGS sequence"/>
</dbReference>
<evidence type="ECO:0000313" key="12">
    <source>
        <dbReference type="Proteomes" id="UP001316803"/>
    </source>
</evidence>
<dbReference type="PROSITE" id="PS50089">
    <property type="entry name" value="ZF_RING_2"/>
    <property type="match status" value="1"/>
</dbReference>
<dbReference type="PANTHER" id="PTHR45931:SF3">
    <property type="entry name" value="RING ZINC FINGER-CONTAINING PROTEIN"/>
    <property type="match status" value="1"/>
</dbReference>
<proteinExistence type="predicted"/>
<dbReference type="Pfam" id="PF13639">
    <property type="entry name" value="zf-RING_2"/>
    <property type="match status" value="1"/>
</dbReference>
<dbReference type="CDD" id="cd16454">
    <property type="entry name" value="RING-H2_PA-TM-RING"/>
    <property type="match status" value="1"/>
</dbReference>
<feature type="region of interest" description="Disordered" evidence="9">
    <location>
        <begin position="39"/>
        <end position="127"/>
    </location>
</feature>
<evidence type="ECO:0000313" key="11">
    <source>
        <dbReference type="EMBL" id="KAK5950532.1"/>
    </source>
</evidence>
<dbReference type="Gene3D" id="3.30.40.10">
    <property type="entry name" value="Zinc/RING finger domain, C3HC4 (zinc finger)"/>
    <property type="match status" value="1"/>
</dbReference>
<dbReference type="EMBL" id="JAKLMC020000026">
    <property type="protein sequence ID" value="KAK5950532.1"/>
    <property type="molecule type" value="Genomic_DNA"/>
</dbReference>
<dbReference type="InterPro" id="IPR013083">
    <property type="entry name" value="Znf_RING/FYVE/PHD"/>
</dbReference>
<organism evidence="11 12">
    <name type="scientific">Knufia fluminis</name>
    <dbReference type="NCBI Taxonomy" id="191047"/>
    <lineage>
        <taxon>Eukaryota</taxon>
        <taxon>Fungi</taxon>
        <taxon>Dikarya</taxon>
        <taxon>Ascomycota</taxon>
        <taxon>Pezizomycotina</taxon>
        <taxon>Eurotiomycetes</taxon>
        <taxon>Chaetothyriomycetidae</taxon>
        <taxon>Chaetothyriales</taxon>
        <taxon>Trichomeriaceae</taxon>
        <taxon>Knufia</taxon>
    </lineage>
</organism>
<keyword evidence="7" id="KW-0862">Zinc</keyword>